<keyword evidence="1" id="KW-0812">Transmembrane</keyword>
<comment type="caution">
    <text evidence="2">The sequence shown here is derived from an EMBL/GenBank/DDBJ whole genome shotgun (WGS) entry which is preliminary data.</text>
</comment>
<protein>
    <submittedName>
        <fullName evidence="2">Uncharacterized protein</fullName>
    </submittedName>
</protein>
<accession>A0A9D2MH30</accession>
<dbReference type="AlphaFoldDB" id="A0A9D2MH30"/>
<feature type="transmembrane region" description="Helical" evidence="1">
    <location>
        <begin position="49"/>
        <end position="69"/>
    </location>
</feature>
<reference evidence="2" key="2">
    <citation type="submission" date="2021-04" db="EMBL/GenBank/DDBJ databases">
        <authorList>
            <person name="Gilroy R."/>
        </authorList>
    </citation>
    <scope>NUCLEOTIDE SEQUENCE</scope>
    <source>
        <strain evidence="2">ChiHjej9B8-13557</strain>
    </source>
</reference>
<evidence type="ECO:0000313" key="2">
    <source>
        <dbReference type="EMBL" id="HJB59418.1"/>
    </source>
</evidence>
<proteinExistence type="predicted"/>
<sequence>MQKFRMPAHYAPIDRDEQRAILGGGPVSDAVGAFLDSLQLTDFYRGSSVLAISFTFVPALLFTAVRAVWQLGNELVTGLYDLVNQLL</sequence>
<evidence type="ECO:0000256" key="1">
    <source>
        <dbReference type="SAM" id="Phobius"/>
    </source>
</evidence>
<evidence type="ECO:0000313" key="3">
    <source>
        <dbReference type="Proteomes" id="UP000824211"/>
    </source>
</evidence>
<dbReference type="Proteomes" id="UP000824211">
    <property type="component" value="Unassembled WGS sequence"/>
</dbReference>
<organism evidence="2 3">
    <name type="scientific">Candidatus Faecalibacterium faecipullorum</name>
    <dbReference type="NCBI Taxonomy" id="2838578"/>
    <lineage>
        <taxon>Bacteria</taxon>
        <taxon>Bacillati</taxon>
        <taxon>Bacillota</taxon>
        <taxon>Clostridia</taxon>
        <taxon>Eubacteriales</taxon>
        <taxon>Oscillospiraceae</taxon>
        <taxon>Faecalibacterium</taxon>
    </lineage>
</organism>
<keyword evidence="1" id="KW-1133">Transmembrane helix</keyword>
<keyword evidence="1" id="KW-0472">Membrane</keyword>
<name>A0A9D2MH30_9FIRM</name>
<reference evidence="2" key="1">
    <citation type="journal article" date="2021" name="PeerJ">
        <title>Extensive microbial diversity within the chicken gut microbiome revealed by metagenomics and culture.</title>
        <authorList>
            <person name="Gilroy R."/>
            <person name="Ravi A."/>
            <person name="Getino M."/>
            <person name="Pursley I."/>
            <person name="Horton D.L."/>
            <person name="Alikhan N.F."/>
            <person name="Baker D."/>
            <person name="Gharbi K."/>
            <person name="Hall N."/>
            <person name="Watson M."/>
            <person name="Adriaenssens E.M."/>
            <person name="Foster-Nyarko E."/>
            <person name="Jarju S."/>
            <person name="Secka A."/>
            <person name="Antonio M."/>
            <person name="Oren A."/>
            <person name="Chaudhuri R.R."/>
            <person name="La Ragione R."/>
            <person name="Hildebrand F."/>
            <person name="Pallen M.J."/>
        </authorList>
    </citation>
    <scope>NUCLEOTIDE SEQUENCE</scope>
    <source>
        <strain evidence="2">ChiHjej9B8-13557</strain>
    </source>
</reference>
<gene>
    <name evidence="2" type="ORF">H9771_07180</name>
</gene>
<dbReference type="EMBL" id="DWXX01000126">
    <property type="protein sequence ID" value="HJB59418.1"/>
    <property type="molecule type" value="Genomic_DNA"/>
</dbReference>